<dbReference type="Proteomes" id="UP000077245">
    <property type="component" value="Unassembled WGS sequence"/>
</dbReference>
<dbReference type="RefSeq" id="WP_067088765.1">
    <property type="nucleotide sequence ID" value="NZ_LWMV01000011.1"/>
</dbReference>
<evidence type="ECO:0000313" key="3">
    <source>
        <dbReference type="Proteomes" id="UP000077245"/>
    </source>
</evidence>
<evidence type="ECO:0008006" key="4">
    <source>
        <dbReference type="Google" id="ProtNLM"/>
    </source>
</evidence>
<keyword evidence="1" id="KW-0812">Transmembrane</keyword>
<accession>A0A166E8S8</accession>
<dbReference type="InterPro" id="IPR040493">
    <property type="entry name" value="DUF5518"/>
</dbReference>
<protein>
    <recommendedName>
        <fullName evidence="4">DUF5518 domain-containing protein</fullName>
    </recommendedName>
</protein>
<dbReference type="PATRIC" id="fig|49547.3.peg.68"/>
<dbReference type="AlphaFoldDB" id="A0A166E8S8"/>
<proteinExistence type="predicted"/>
<evidence type="ECO:0000313" key="2">
    <source>
        <dbReference type="EMBL" id="KZX16399.1"/>
    </source>
</evidence>
<organism evidence="2 3">
    <name type="scientific">Methanobrevibacter curvatus</name>
    <dbReference type="NCBI Taxonomy" id="49547"/>
    <lineage>
        <taxon>Archaea</taxon>
        <taxon>Methanobacteriati</taxon>
        <taxon>Methanobacteriota</taxon>
        <taxon>Methanomada group</taxon>
        <taxon>Methanobacteria</taxon>
        <taxon>Methanobacteriales</taxon>
        <taxon>Methanobacteriaceae</taxon>
        <taxon>Methanobrevibacter</taxon>
    </lineage>
</organism>
<reference evidence="2 3" key="1">
    <citation type="submission" date="2016-04" db="EMBL/GenBank/DDBJ databases">
        <title>Genome sequence of Methanobrevibacter curvatus DSM 11111.</title>
        <authorList>
            <person name="Poehlein A."/>
            <person name="Seedorf H."/>
            <person name="Daniel R."/>
        </authorList>
    </citation>
    <scope>NUCLEOTIDE SEQUENCE [LARGE SCALE GENOMIC DNA]</scope>
    <source>
        <strain evidence="2 3">DSM 11111</strain>
    </source>
</reference>
<keyword evidence="1" id="KW-0472">Membrane</keyword>
<feature type="transmembrane region" description="Helical" evidence="1">
    <location>
        <begin position="85"/>
        <end position="112"/>
    </location>
</feature>
<feature type="transmembrane region" description="Helical" evidence="1">
    <location>
        <begin position="59"/>
        <end position="79"/>
    </location>
</feature>
<feature type="transmembrane region" description="Helical" evidence="1">
    <location>
        <begin position="29"/>
        <end position="52"/>
    </location>
</feature>
<dbReference type="OrthoDB" id="71261at2157"/>
<sequence length="120" mass="12165">MVKWGPVILGFVLAVFVKMITPSSGGYEFVALLIVGAIVGYLSHDGVLGGFINGGIAGGLGGIIIGLLVMFIGILGIFISEPFGLTISGIGFVLIIVSFITYGLTMAIGGAVGGMISDKK</sequence>
<keyword evidence="3" id="KW-1185">Reference proteome</keyword>
<comment type="caution">
    <text evidence="2">The sequence shown here is derived from an EMBL/GenBank/DDBJ whole genome shotgun (WGS) entry which is preliminary data.</text>
</comment>
<evidence type="ECO:0000256" key="1">
    <source>
        <dbReference type="SAM" id="Phobius"/>
    </source>
</evidence>
<dbReference type="Pfam" id="PF17647">
    <property type="entry name" value="DUF5518"/>
    <property type="match status" value="1"/>
</dbReference>
<dbReference type="EMBL" id="LWMV01000011">
    <property type="protein sequence ID" value="KZX16399.1"/>
    <property type="molecule type" value="Genomic_DNA"/>
</dbReference>
<name>A0A166E8S8_9EURY</name>
<gene>
    <name evidence="2" type="ORF">MBCUR_00630</name>
</gene>
<keyword evidence="1" id="KW-1133">Transmembrane helix</keyword>